<dbReference type="EMBL" id="CP090958">
    <property type="protein sequence ID" value="WGW12333.1"/>
    <property type="molecule type" value="Genomic_DNA"/>
</dbReference>
<feature type="compositionally biased region" description="Basic and acidic residues" evidence="8">
    <location>
        <begin position="1"/>
        <end position="10"/>
    </location>
</feature>
<feature type="transmembrane region" description="Helical" evidence="7">
    <location>
        <begin position="50"/>
        <end position="71"/>
    </location>
</feature>
<feature type="transmembrane region" description="Helical" evidence="7">
    <location>
        <begin position="183"/>
        <end position="203"/>
    </location>
</feature>
<evidence type="ECO:0000313" key="10">
    <source>
        <dbReference type="EMBL" id="WGW12333.1"/>
    </source>
</evidence>
<dbReference type="Pfam" id="PF00528">
    <property type="entry name" value="BPD_transp_1"/>
    <property type="match status" value="1"/>
</dbReference>
<evidence type="ECO:0000256" key="4">
    <source>
        <dbReference type="ARBA" id="ARBA00022692"/>
    </source>
</evidence>
<evidence type="ECO:0000256" key="2">
    <source>
        <dbReference type="ARBA" id="ARBA00022448"/>
    </source>
</evidence>
<feature type="transmembrane region" description="Helical" evidence="7">
    <location>
        <begin position="284"/>
        <end position="305"/>
    </location>
</feature>
<dbReference type="PANTHER" id="PTHR43744">
    <property type="entry name" value="ABC TRANSPORTER PERMEASE PROTEIN MG189-RELATED-RELATED"/>
    <property type="match status" value="1"/>
</dbReference>
<comment type="subcellular location">
    <subcellularLocation>
        <location evidence="1 7">Cell membrane</location>
        <topology evidence="1 7">Multi-pass membrane protein</topology>
    </subcellularLocation>
</comment>
<dbReference type="RefSeq" id="WP_349639132.1">
    <property type="nucleotide sequence ID" value="NZ_CP090958.1"/>
</dbReference>
<dbReference type="Gene3D" id="1.10.3720.10">
    <property type="entry name" value="MetI-like"/>
    <property type="match status" value="1"/>
</dbReference>
<evidence type="ECO:0000256" key="8">
    <source>
        <dbReference type="SAM" id="MobiDB-lite"/>
    </source>
</evidence>
<evidence type="ECO:0000313" key="11">
    <source>
        <dbReference type="Proteomes" id="UP001209083"/>
    </source>
</evidence>
<evidence type="ECO:0000256" key="6">
    <source>
        <dbReference type="ARBA" id="ARBA00023136"/>
    </source>
</evidence>
<keyword evidence="11" id="KW-1185">Reference proteome</keyword>
<feature type="compositionally biased region" description="Low complexity" evidence="8">
    <location>
        <begin position="13"/>
        <end position="28"/>
    </location>
</feature>
<evidence type="ECO:0000256" key="3">
    <source>
        <dbReference type="ARBA" id="ARBA00022475"/>
    </source>
</evidence>
<dbReference type="InterPro" id="IPR000515">
    <property type="entry name" value="MetI-like"/>
</dbReference>
<sequence length="319" mass="34524">MTTTKSERKQNSAGAAATTGAGQGSRPSGTGGSGRAQKSRGAASGGPDGMLWVAQFALIIWALISTIPLLWAMVSSFKSNKEIVASPWSLPSRLNWDNFVRAWNEAHIGQYFLNTVVVVGGGVVLTMVFSAMAAYVFARYEFPGKRLLYYGFIAGMTFPVFMAVVPLFFVVKNLGMISTYHGLILVYVAYSLPFSVFFLTSFFKTLPVAVAEAAIMDGASHYRVFFSVMLPMAKPGLISIGIFNFIGQWNQYLLPLVLVPDESKYVLAQGLANLAVNQGYKSDISGLFAGLTIAILPILVVYVIFQRRVQAGMTAGAMK</sequence>
<gene>
    <name evidence="10" type="ORF">LWF01_00770</name>
</gene>
<keyword evidence="5 7" id="KW-1133">Transmembrane helix</keyword>
<feature type="transmembrane region" description="Helical" evidence="7">
    <location>
        <begin position="147"/>
        <end position="171"/>
    </location>
</feature>
<evidence type="ECO:0000256" key="5">
    <source>
        <dbReference type="ARBA" id="ARBA00022989"/>
    </source>
</evidence>
<protein>
    <submittedName>
        <fullName evidence="10">Carbohydrate ABC transporter permease</fullName>
    </submittedName>
</protein>
<organism evidence="10 11">
    <name type="scientific">Saxibacter everestensis</name>
    <dbReference type="NCBI Taxonomy" id="2909229"/>
    <lineage>
        <taxon>Bacteria</taxon>
        <taxon>Bacillati</taxon>
        <taxon>Actinomycetota</taxon>
        <taxon>Actinomycetes</taxon>
        <taxon>Micrococcales</taxon>
        <taxon>Brevibacteriaceae</taxon>
        <taxon>Saxibacter</taxon>
    </lineage>
</organism>
<dbReference type="PANTHER" id="PTHR43744:SF12">
    <property type="entry name" value="ABC TRANSPORTER PERMEASE PROTEIN MG189-RELATED"/>
    <property type="match status" value="1"/>
</dbReference>
<keyword evidence="3" id="KW-1003">Cell membrane</keyword>
<name>A0ABY8QTV2_9MICO</name>
<feature type="transmembrane region" description="Helical" evidence="7">
    <location>
        <begin position="111"/>
        <end position="135"/>
    </location>
</feature>
<evidence type="ECO:0000256" key="1">
    <source>
        <dbReference type="ARBA" id="ARBA00004651"/>
    </source>
</evidence>
<feature type="transmembrane region" description="Helical" evidence="7">
    <location>
        <begin position="224"/>
        <end position="246"/>
    </location>
</feature>
<dbReference type="InterPro" id="IPR035906">
    <property type="entry name" value="MetI-like_sf"/>
</dbReference>
<evidence type="ECO:0000259" key="9">
    <source>
        <dbReference type="PROSITE" id="PS50928"/>
    </source>
</evidence>
<dbReference type="SUPFAM" id="SSF161098">
    <property type="entry name" value="MetI-like"/>
    <property type="match status" value="1"/>
</dbReference>
<keyword evidence="6 7" id="KW-0472">Membrane</keyword>
<keyword evidence="4 7" id="KW-0812">Transmembrane</keyword>
<feature type="domain" description="ABC transmembrane type-1" evidence="9">
    <location>
        <begin position="112"/>
        <end position="305"/>
    </location>
</feature>
<accession>A0ABY8QTV2</accession>
<evidence type="ECO:0000256" key="7">
    <source>
        <dbReference type="RuleBase" id="RU363032"/>
    </source>
</evidence>
<comment type="similarity">
    <text evidence="7">Belongs to the binding-protein-dependent transport system permease family.</text>
</comment>
<reference evidence="10 11" key="1">
    <citation type="submission" date="2023-05" db="EMBL/GenBank/DDBJ databases">
        <title>Lithophilousrod everest ZFBP1038 complete genpme.</title>
        <authorList>
            <person name="Tian M."/>
        </authorList>
    </citation>
    <scope>NUCLEOTIDE SEQUENCE [LARGE SCALE GENOMIC DNA]</scope>
    <source>
        <strain evidence="10 11">ZFBP1038</strain>
    </source>
</reference>
<dbReference type="PROSITE" id="PS50928">
    <property type="entry name" value="ABC_TM1"/>
    <property type="match status" value="1"/>
</dbReference>
<dbReference type="Proteomes" id="UP001209083">
    <property type="component" value="Chromosome"/>
</dbReference>
<keyword evidence="2 7" id="KW-0813">Transport</keyword>
<feature type="region of interest" description="Disordered" evidence="8">
    <location>
        <begin position="1"/>
        <end position="42"/>
    </location>
</feature>
<dbReference type="CDD" id="cd06261">
    <property type="entry name" value="TM_PBP2"/>
    <property type="match status" value="1"/>
</dbReference>
<proteinExistence type="inferred from homology"/>